<proteinExistence type="predicted"/>
<sequence length="36" mass="3778">MHKAIPFIILAMLIGAGLVCSAVVVKLIIQMAEVLA</sequence>
<keyword evidence="1" id="KW-0812">Transmembrane</keyword>
<evidence type="ECO:0000313" key="2">
    <source>
        <dbReference type="EMBL" id="XCD29937.1"/>
    </source>
</evidence>
<keyword evidence="1" id="KW-0472">Membrane</keyword>
<organism evidence="2">
    <name type="scientific">Salmonella phage PMBT35</name>
    <dbReference type="NCBI Taxonomy" id="3137287"/>
    <lineage>
        <taxon>Viruses</taxon>
    </lineage>
</organism>
<evidence type="ECO:0000256" key="1">
    <source>
        <dbReference type="SAM" id="Phobius"/>
    </source>
</evidence>
<protein>
    <submittedName>
        <fullName evidence="2">Uncharacterized protein</fullName>
    </submittedName>
</protein>
<name>A0AAU8BV77_9VIRU</name>
<feature type="transmembrane region" description="Helical" evidence="1">
    <location>
        <begin position="7"/>
        <end position="29"/>
    </location>
</feature>
<accession>A0AAU8BV77</accession>
<dbReference type="EMBL" id="PP554580">
    <property type="protein sequence ID" value="XCD29937.1"/>
    <property type="molecule type" value="Genomic_DNA"/>
</dbReference>
<keyword evidence="1" id="KW-1133">Transmembrane helix</keyword>
<reference evidence="2" key="1">
    <citation type="submission" date="2024-03" db="EMBL/GenBank/DDBJ databases">
        <title>This phage originates from the Bacteriophage catalogue of the Bacteriophage Competence Centre, Department of Microbiology und Biotechnology, Max Rubner-Institut, Kiel, Germany.</title>
        <authorList>
            <person name="Sprotte S."/>
            <person name="Brinks E."/>
        </authorList>
    </citation>
    <scope>NUCLEOTIDE SEQUENCE</scope>
</reference>